<organism evidence="2 3">
    <name type="scientific">Niveibacterium umoris</name>
    <dbReference type="NCBI Taxonomy" id="1193620"/>
    <lineage>
        <taxon>Bacteria</taxon>
        <taxon>Pseudomonadati</taxon>
        <taxon>Pseudomonadota</taxon>
        <taxon>Betaproteobacteria</taxon>
        <taxon>Rhodocyclales</taxon>
        <taxon>Rhodocyclaceae</taxon>
        <taxon>Niveibacterium</taxon>
    </lineage>
</organism>
<dbReference type="PANTHER" id="PTHR35811">
    <property type="entry name" value="SLR1870 PROTEIN"/>
    <property type="match status" value="1"/>
</dbReference>
<proteinExistence type="predicted"/>
<dbReference type="CDD" id="cd11297">
    <property type="entry name" value="PIN_LabA-like_N_1"/>
    <property type="match status" value="1"/>
</dbReference>
<dbReference type="EMBL" id="JACIET010000002">
    <property type="protein sequence ID" value="MBB4013392.1"/>
    <property type="molecule type" value="Genomic_DNA"/>
</dbReference>
<evidence type="ECO:0000259" key="1">
    <source>
        <dbReference type="PROSITE" id="PS51644"/>
    </source>
</evidence>
<name>A0A840BP02_9RHOO</name>
<dbReference type="CDD" id="cd10146">
    <property type="entry name" value="LabA_like_C"/>
    <property type="match status" value="1"/>
</dbReference>
<comment type="caution">
    <text evidence="2">The sequence shown here is derived from an EMBL/GenBank/DDBJ whole genome shotgun (WGS) entry which is preliminary data.</text>
</comment>
<sequence>MPLDERRVALFIDADNAPALYIDVILAELARHGTVCIRRAYGNWKSDRLNGWEAVLNLHAIQPMHQIDYTKGKNATDLALAIDVMDTLYSREIDVFAIASSDCDFTPLATRLQAAGKRVIGFGERKTPIALVNACSTFLYLEQEASGEAPEEVTSPAPKDAKALKGDARLMNLLRNAVRAAEDDQGWAALAKAGALIGNQASFDSRNYGYKKLVDLFEAIDLFEVTRREGHPFVRDKKRKTG</sequence>
<dbReference type="PROSITE" id="PS51644">
    <property type="entry name" value="HTH_OST"/>
    <property type="match status" value="1"/>
</dbReference>
<dbReference type="Proteomes" id="UP000561045">
    <property type="component" value="Unassembled WGS sequence"/>
</dbReference>
<dbReference type="InterPro" id="IPR025605">
    <property type="entry name" value="OST-HTH/LOTUS_dom"/>
</dbReference>
<feature type="domain" description="HTH OST-type" evidence="1">
    <location>
        <begin position="166"/>
        <end position="238"/>
    </location>
</feature>
<dbReference type="Pfam" id="PF12872">
    <property type="entry name" value="OST-HTH"/>
    <property type="match status" value="1"/>
</dbReference>
<dbReference type="Gene3D" id="3.30.420.610">
    <property type="entry name" value="LOTUS domain-like"/>
    <property type="match status" value="1"/>
</dbReference>
<dbReference type="InterPro" id="IPR041966">
    <property type="entry name" value="LOTUS-like"/>
</dbReference>
<evidence type="ECO:0000313" key="2">
    <source>
        <dbReference type="EMBL" id="MBB4013392.1"/>
    </source>
</evidence>
<dbReference type="PANTHER" id="PTHR35811:SF1">
    <property type="entry name" value="HTH OST-TYPE DOMAIN-CONTAINING PROTEIN"/>
    <property type="match status" value="1"/>
</dbReference>
<reference evidence="2 3" key="1">
    <citation type="submission" date="2020-08" db="EMBL/GenBank/DDBJ databases">
        <title>Genomic Encyclopedia of Type Strains, Phase IV (KMG-IV): sequencing the most valuable type-strain genomes for metagenomic binning, comparative biology and taxonomic classification.</title>
        <authorList>
            <person name="Goeker M."/>
        </authorList>
    </citation>
    <scope>NUCLEOTIDE SEQUENCE [LARGE SCALE GENOMIC DNA]</scope>
    <source>
        <strain evidence="2 3">DSM 106739</strain>
    </source>
</reference>
<keyword evidence="3" id="KW-1185">Reference proteome</keyword>
<gene>
    <name evidence="2" type="ORF">GGR36_002738</name>
</gene>
<accession>A0A840BP02</accession>
<dbReference type="AlphaFoldDB" id="A0A840BP02"/>
<dbReference type="Pfam" id="PF01936">
    <property type="entry name" value="NYN"/>
    <property type="match status" value="1"/>
</dbReference>
<dbReference type="GO" id="GO:0004540">
    <property type="term" value="F:RNA nuclease activity"/>
    <property type="evidence" value="ECO:0007669"/>
    <property type="project" value="InterPro"/>
</dbReference>
<dbReference type="RefSeq" id="WP_183635273.1">
    <property type="nucleotide sequence ID" value="NZ_BAABLE010000005.1"/>
</dbReference>
<dbReference type="InterPro" id="IPR021139">
    <property type="entry name" value="NYN"/>
</dbReference>
<protein>
    <submittedName>
        <fullName evidence="2">Uncharacterized protein (TIGR00288 family)</fullName>
    </submittedName>
</protein>
<dbReference type="Gene3D" id="3.40.50.1010">
    <property type="entry name" value="5'-nuclease"/>
    <property type="match status" value="1"/>
</dbReference>
<evidence type="ECO:0000313" key="3">
    <source>
        <dbReference type="Proteomes" id="UP000561045"/>
    </source>
</evidence>